<evidence type="ECO:0000259" key="6">
    <source>
        <dbReference type="Pfam" id="PF00891"/>
    </source>
</evidence>
<evidence type="ECO:0008006" key="10">
    <source>
        <dbReference type="Google" id="ProtNLM"/>
    </source>
</evidence>
<dbReference type="CDD" id="cd02440">
    <property type="entry name" value="AdoMet_MTases"/>
    <property type="match status" value="1"/>
</dbReference>
<feature type="domain" description="O-methyltransferase C-terminal" evidence="6">
    <location>
        <begin position="136"/>
        <end position="340"/>
    </location>
</feature>
<feature type="active site" description="Proton acceptor" evidence="5">
    <location>
        <position position="262"/>
    </location>
</feature>
<keyword evidence="1" id="KW-0489">Methyltransferase</keyword>
<protein>
    <recommendedName>
        <fullName evidence="10">O-methyltransferase domain-containing protein</fullName>
    </recommendedName>
</protein>
<dbReference type="PIRSF" id="PIRSF005739">
    <property type="entry name" value="O-mtase"/>
    <property type="match status" value="1"/>
</dbReference>
<dbReference type="FunFam" id="1.10.10.10:FF:000213">
    <property type="entry name" value="Coniferyl alcohol 9-O-methyltransferase"/>
    <property type="match status" value="1"/>
</dbReference>
<sequence>MNLLNGEEASEQLQAQAHIWNQSLNFINSASLKCAIELGIPDIIHNHGQPMTLSQLLAALPINPTKACYIYRLMRVLVHSGFFVQQKVEGNHEQEVEYSLTPPSRLLLKDNPFNASPWLLLSLPPILAKSLHSVSTWFQNDDPTPFVTAYGKTFWDYAGHEPMLNNIFNEAMASDARLVTQLLMKECKGVFEGLNSLVDVGGGTGTMAKGIAEAFPQLKCTVFDLPHVVSNLQGSNNLNFLGGDMFDAIPHADAILLKWILHNWSDEKSVKILKRCREAIPSKEKGGKVIIIDMVMMENKEGDDKSIETQHFFDMTMMVFFTGKERTEREWKKLFLEAGFTDYKITPVLGLRSLIEVYP</sequence>
<dbReference type="InterPro" id="IPR036390">
    <property type="entry name" value="WH_DNA-bd_sf"/>
</dbReference>
<evidence type="ECO:0000313" key="8">
    <source>
        <dbReference type="EMBL" id="KAA8526317.1"/>
    </source>
</evidence>
<dbReference type="SUPFAM" id="SSF46785">
    <property type="entry name" value="Winged helix' DNA-binding domain"/>
    <property type="match status" value="1"/>
</dbReference>
<name>A0A5J5AA69_9ASTE</name>
<dbReference type="AlphaFoldDB" id="A0A5J5AA69"/>
<proteinExistence type="inferred from homology"/>
<keyword evidence="9" id="KW-1185">Reference proteome</keyword>
<accession>A0A5J5AA69</accession>
<dbReference type="GO" id="GO:0046983">
    <property type="term" value="F:protein dimerization activity"/>
    <property type="evidence" value="ECO:0007669"/>
    <property type="project" value="InterPro"/>
</dbReference>
<dbReference type="Pfam" id="PF00891">
    <property type="entry name" value="Methyltransf_2"/>
    <property type="match status" value="1"/>
</dbReference>
<dbReference type="Proteomes" id="UP000325577">
    <property type="component" value="Linkage Group LG3"/>
</dbReference>
<dbReference type="InterPro" id="IPR029063">
    <property type="entry name" value="SAM-dependent_MTases_sf"/>
</dbReference>
<evidence type="ECO:0000313" key="9">
    <source>
        <dbReference type="Proteomes" id="UP000325577"/>
    </source>
</evidence>
<evidence type="ECO:0000256" key="3">
    <source>
        <dbReference type="ARBA" id="ARBA00022691"/>
    </source>
</evidence>
<dbReference type="GO" id="GO:0008171">
    <property type="term" value="F:O-methyltransferase activity"/>
    <property type="evidence" value="ECO:0007669"/>
    <property type="project" value="InterPro"/>
</dbReference>
<keyword evidence="3" id="KW-0949">S-adenosyl-L-methionine</keyword>
<dbReference type="Pfam" id="PF08100">
    <property type="entry name" value="Dimerisation"/>
    <property type="match status" value="1"/>
</dbReference>
<evidence type="ECO:0000256" key="5">
    <source>
        <dbReference type="PIRSR" id="PIRSR005739-1"/>
    </source>
</evidence>
<dbReference type="InterPro" id="IPR001077">
    <property type="entry name" value="COMT_C"/>
</dbReference>
<evidence type="ECO:0000259" key="7">
    <source>
        <dbReference type="Pfam" id="PF08100"/>
    </source>
</evidence>
<dbReference type="Gene3D" id="1.10.10.10">
    <property type="entry name" value="Winged helix-like DNA-binding domain superfamily/Winged helix DNA-binding domain"/>
    <property type="match status" value="1"/>
</dbReference>
<dbReference type="InterPro" id="IPR012967">
    <property type="entry name" value="COMT_dimerisation"/>
</dbReference>
<reference evidence="8 9" key="1">
    <citation type="submission" date="2019-09" db="EMBL/GenBank/DDBJ databases">
        <title>A chromosome-level genome assembly of the Chinese tupelo Nyssa sinensis.</title>
        <authorList>
            <person name="Yang X."/>
            <person name="Kang M."/>
            <person name="Yang Y."/>
            <person name="Xiong H."/>
            <person name="Wang M."/>
            <person name="Zhang Z."/>
            <person name="Wang Z."/>
            <person name="Wu H."/>
            <person name="Ma T."/>
            <person name="Liu J."/>
            <person name="Xi Z."/>
        </authorList>
    </citation>
    <scope>NUCLEOTIDE SEQUENCE [LARGE SCALE GENOMIC DNA]</scope>
    <source>
        <strain evidence="8">J267</strain>
        <tissue evidence="8">Leaf</tissue>
    </source>
</reference>
<dbReference type="InterPro" id="IPR036388">
    <property type="entry name" value="WH-like_DNA-bd_sf"/>
</dbReference>
<dbReference type="OrthoDB" id="2410195at2759"/>
<dbReference type="FunFam" id="3.40.50.150:FF:000057">
    <property type="entry name" value="O-methyltransferase ZRP4"/>
    <property type="match status" value="1"/>
</dbReference>
<keyword evidence="2" id="KW-0808">Transferase</keyword>
<gene>
    <name evidence="8" type="ORF">F0562_008479</name>
</gene>
<dbReference type="PANTHER" id="PTHR11746">
    <property type="entry name" value="O-METHYLTRANSFERASE"/>
    <property type="match status" value="1"/>
</dbReference>
<dbReference type="PROSITE" id="PS51683">
    <property type="entry name" value="SAM_OMT_II"/>
    <property type="match status" value="1"/>
</dbReference>
<evidence type="ECO:0000256" key="4">
    <source>
        <dbReference type="ARBA" id="ARBA00034481"/>
    </source>
</evidence>
<dbReference type="SUPFAM" id="SSF53335">
    <property type="entry name" value="S-adenosyl-L-methionine-dependent methyltransferases"/>
    <property type="match status" value="1"/>
</dbReference>
<organism evidence="8 9">
    <name type="scientific">Nyssa sinensis</name>
    <dbReference type="NCBI Taxonomy" id="561372"/>
    <lineage>
        <taxon>Eukaryota</taxon>
        <taxon>Viridiplantae</taxon>
        <taxon>Streptophyta</taxon>
        <taxon>Embryophyta</taxon>
        <taxon>Tracheophyta</taxon>
        <taxon>Spermatophyta</taxon>
        <taxon>Magnoliopsida</taxon>
        <taxon>eudicotyledons</taxon>
        <taxon>Gunneridae</taxon>
        <taxon>Pentapetalae</taxon>
        <taxon>asterids</taxon>
        <taxon>Cornales</taxon>
        <taxon>Nyssaceae</taxon>
        <taxon>Nyssa</taxon>
    </lineage>
</organism>
<evidence type="ECO:0000256" key="1">
    <source>
        <dbReference type="ARBA" id="ARBA00022603"/>
    </source>
</evidence>
<feature type="domain" description="O-methyltransferase dimerisation" evidence="7">
    <location>
        <begin position="21"/>
        <end position="110"/>
    </location>
</feature>
<comment type="similarity">
    <text evidence="4">Belongs to the class I-like SAM-binding methyltransferase superfamily. Cation-independent O-methyltransferase family. COMT subfamily.</text>
</comment>
<dbReference type="EMBL" id="CM018046">
    <property type="protein sequence ID" value="KAA8526317.1"/>
    <property type="molecule type" value="Genomic_DNA"/>
</dbReference>
<dbReference type="GO" id="GO:0008757">
    <property type="term" value="F:S-adenosylmethionine-dependent methyltransferase activity"/>
    <property type="evidence" value="ECO:0007669"/>
    <property type="project" value="UniProtKB-ARBA"/>
</dbReference>
<dbReference type="Gene3D" id="3.40.50.150">
    <property type="entry name" value="Vaccinia Virus protein VP39"/>
    <property type="match status" value="1"/>
</dbReference>
<dbReference type="InterPro" id="IPR016461">
    <property type="entry name" value="COMT-like"/>
</dbReference>
<dbReference type="GO" id="GO:0032259">
    <property type="term" value="P:methylation"/>
    <property type="evidence" value="ECO:0007669"/>
    <property type="project" value="UniProtKB-KW"/>
</dbReference>
<evidence type="ECO:0000256" key="2">
    <source>
        <dbReference type="ARBA" id="ARBA00022679"/>
    </source>
</evidence>